<dbReference type="Proteomes" id="UP000308600">
    <property type="component" value="Unassembled WGS sequence"/>
</dbReference>
<name>A0ACD3BB80_9AGAR</name>
<accession>A0ACD3BB80</accession>
<evidence type="ECO:0000313" key="2">
    <source>
        <dbReference type="Proteomes" id="UP000308600"/>
    </source>
</evidence>
<evidence type="ECO:0000313" key="1">
    <source>
        <dbReference type="EMBL" id="TFK74257.1"/>
    </source>
</evidence>
<dbReference type="EMBL" id="ML208269">
    <property type="protein sequence ID" value="TFK74257.1"/>
    <property type="molecule type" value="Genomic_DNA"/>
</dbReference>
<keyword evidence="2" id="KW-1185">Reference proteome</keyword>
<gene>
    <name evidence="1" type="ORF">BDN72DRAFT_955882</name>
</gene>
<protein>
    <submittedName>
        <fullName evidence="1">Homocysteine S-methyltransferase</fullName>
    </submittedName>
</protein>
<organism evidence="1 2">
    <name type="scientific">Pluteus cervinus</name>
    <dbReference type="NCBI Taxonomy" id="181527"/>
    <lineage>
        <taxon>Eukaryota</taxon>
        <taxon>Fungi</taxon>
        <taxon>Dikarya</taxon>
        <taxon>Basidiomycota</taxon>
        <taxon>Agaricomycotina</taxon>
        <taxon>Agaricomycetes</taxon>
        <taxon>Agaricomycetidae</taxon>
        <taxon>Agaricales</taxon>
        <taxon>Pluteineae</taxon>
        <taxon>Pluteaceae</taxon>
        <taxon>Pluteus</taxon>
    </lineage>
</organism>
<proteinExistence type="predicted"/>
<reference evidence="1 2" key="1">
    <citation type="journal article" date="2019" name="Nat. Ecol. Evol.">
        <title>Megaphylogeny resolves global patterns of mushroom evolution.</title>
        <authorList>
            <person name="Varga T."/>
            <person name="Krizsan K."/>
            <person name="Foldi C."/>
            <person name="Dima B."/>
            <person name="Sanchez-Garcia M."/>
            <person name="Sanchez-Ramirez S."/>
            <person name="Szollosi G.J."/>
            <person name="Szarkandi J.G."/>
            <person name="Papp V."/>
            <person name="Albert L."/>
            <person name="Andreopoulos W."/>
            <person name="Angelini C."/>
            <person name="Antonin V."/>
            <person name="Barry K.W."/>
            <person name="Bougher N.L."/>
            <person name="Buchanan P."/>
            <person name="Buyck B."/>
            <person name="Bense V."/>
            <person name="Catcheside P."/>
            <person name="Chovatia M."/>
            <person name="Cooper J."/>
            <person name="Damon W."/>
            <person name="Desjardin D."/>
            <person name="Finy P."/>
            <person name="Geml J."/>
            <person name="Haridas S."/>
            <person name="Hughes K."/>
            <person name="Justo A."/>
            <person name="Karasinski D."/>
            <person name="Kautmanova I."/>
            <person name="Kiss B."/>
            <person name="Kocsube S."/>
            <person name="Kotiranta H."/>
            <person name="LaButti K.M."/>
            <person name="Lechner B.E."/>
            <person name="Liimatainen K."/>
            <person name="Lipzen A."/>
            <person name="Lukacs Z."/>
            <person name="Mihaltcheva S."/>
            <person name="Morgado L.N."/>
            <person name="Niskanen T."/>
            <person name="Noordeloos M.E."/>
            <person name="Ohm R.A."/>
            <person name="Ortiz-Santana B."/>
            <person name="Ovrebo C."/>
            <person name="Racz N."/>
            <person name="Riley R."/>
            <person name="Savchenko A."/>
            <person name="Shiryaev A."/>
            <person name="Soop K."/>
            <person name="Spirin V."/>
            <person name="Szebenyi C."/>
            <person name="Tomsovsky M."/>
            <person name="Tulloss R.E."/>
            <person name="Uehling J."/>
            <person name="Grigoriev I.V."/>
            <person name="Vagvolgyi C."/>
            <person name="Papp T."/>
            <person name="Martin F.M."/>
            <person name="Miettinen O."/>
            <person name="Hibbett D.S."/>
            <person name="Nagy L.G."/>
        </authorList>
    </citation>
    <scope>NUCLEOTIDE SEQUENCE [LARGE SCALE GENOMIC DNA]</scope>
    <source>
        <strain evidence="1 2">NL-1719</strain>
    </source>
</reference>
<sequence>MEAHAQFLDAGVKVLSTATYQCSFRTFKRAGYSEDEAKQIMRKSVRIALDAATQKQGQVDVQRPRHTPVSSQSAFDPESKVKPKSPVTSPRIALSLGPFGAMLSPAQEFDGFYPPPYGPKGYSGNEGASTEPEGVNVNSFLDVQIEDADHDDGGKEGRQLDPKHQRQLELETASIEALTQFHFERLMVFVDDVETWKAIDIIAFETVPLVREVKAIRRAMGMVHQVIRERAKRRKGIGEEVDRDADAGMEDLGWKPWWISLVFPNGKFPEFDLRQEEQGHVRIHLSVADIVHAAWNWVEEDKPIWGTPSTDRMNATTPIPNGLGINCTKLEEIPGIVKEIQRVGKWPIQDDENSVGESQRPWLVIYPNGGDSYDPISQNWIEDDSESKRGGSPEEWSRTLSKLGRDVLKDGFWGGVILGGCCRTGPSHIRELRKALDLDCAT</sequence>